<dbReference type="InterPro" id="IPR038157">
    <property type="entry name" value="FeoA_core_dom"/>
</dbReference>
<organism evidence="3 4">
    <name type="scientific">Corallincola holothuriorum</name>
    <dbReference type="NCBI Taxonomy" id="2282215"/>
    <lineage>
        <taxon>Bacteria</taxon>
        <taxon>Pseudomonadati</taxon>
        <taxon>Pseudomonadota</taxon>
        <taxon>Gammaproteobacteria</taxon>
        <taxon>Alteromonadales</taxon>
        <taxon>Psychromonadaceae</taxon>
        <taxon>Corallincola</taxon>
    </lineage>
</organism>
<dbReference type="PANTHER" id="PTHR42954:SF2">
    <property type="entry name" value="FE(2+) TRANSPORT PROTEIN A"/>
    <property type="match status" value="1"/>
</dbReference>
<protein>
    <submittedName>
        <fullName evidence="3">Ferrous iron transport protein A</fullName>
    </submittedName>
</protein>
<dbReference type="GO" id="GO:0046914">
    <property type="term" value="F:transition metal ion binding"/>
    <property type="evidence" value="ECO:0007669"/>
    <property type="project" value="InterPro"/>
</dbReference>
<gene>
    <name evidence="3" type="ORF">DU002_05520</name>
</gene>
<dbReference type="Proteomes" id="UP000252558">
    <property type="component" value="Unassembled WGS sequence"/>
</dbReference>
<evidence type="ECO:0000256" key="1">
    <source>
        <dbReference type="ARBA" id="ARBA00023004"/>
    </source>
</evidence>
<dbReference type="AlphaFoldDB" id="A0A368NPU1"/>
<evidence type="ECO:0000313" key="4">
    <source>
        <dbReference type="Proteomes" id="UP000252558"/>
    </source>
</evidence>
<dbReference type="SUPFAM" id="SSF50037">
    <property type="entry name" value="C-terminal domain of transcriptional repressors"/>
    <property type="match status" value="1"/>
</dbReference>
<dbReference type="PANTHER" id="PTHR42954">
    <property type="entry name" value="FE(2+) TRANSPORT PROTEIN A"/>
    <property type="match status" value="1"/>
</dbReference>
<dbReference type="InterPro" id="IPR008988">
    <property type="entry name" value="Transcriptional_repressor_C"/>
</dbReference>
<dbReference type="Pfam" id="PF04023">
    <property type="entry name" value="FeoA"/>
    <property type="match status" value="1"/>
</dbReference>
<dbReference type="Gene3D" id="2.30.30.90">
    <property type="match status" value="1"/>
</dbReference>
<dbReference type="InterPro" id="IPR052713">
    <property type="entry name" value="FeoA"/>
</dbReference>
<evidence type="ECO:0000313" key="3">
    <source>
        <dbReference type="EMBL" id="RCU51923.1"/>
    </source>
</evidence>
<dbReference type="InterPro" id="IPR007167">
    <property type="entry name" value="Fe-transptr_FeoA-like"/>
</dbReference>
<keyword evidence="1" id="KW-0408">Iron</keyword>
<name>A0A368NPU1_9GAMM</name>
<dbReference type="OrthoDB" id="9811076at2"/>
<proteinExistence type="predicted"/>
<dbReference type="EMBL" id="QPID01000002">
    <property type="protein sequence ID" value="RCU51923.1"/>
    <property type="molecule type" value="Genomic_DNA"/>
</dbReference>
<accession>A0A368NPU1</accession>
<dbReference type="RefSeq" id="WP_114337353.1">
    <property type="nucleotide sequence ID" value="NZ_QPID01000002.1"/>
</dbReference>
<evidence type="ECO:0000259" key="2">
    <source>
        <dbReference type="SMART" id="SM00899"/>
    </source>
</evidence>
<keyword evidence="4" id="KW-1185">Reference proteome</keyword>
<comment type="caution">
    <text evidence="3">The sequence shown here is derived from an EMBL/GenBank/DDBJ whole genome shotgun (WGS) entry which is preliminary data.</text>
</comment>
<dbReference type="SMART" id="SM00899">
    <property type="entry name" value="FeoA"/>
    <property type="match status" value="1"/>
</dbReference>
<sequence>MVLSDVRIGQRATVTELCLQSITASQRQRLLASGLTPGCAVELVRKAPLGGAVQLQVRGARLCIGSLLAQAITVEVKP</sequence>
<reference evidence="3 4" key="1">
    <citation type="submission" date="2018-07" db="EMBL/GenBank/DDBJ databases">
        <title>Corallincola holothuriorum sp. nov., a new facultative anaerobe isolated from sea cucumber Apostichopus japonicus.</title>
        <authorList>
            <person name="Xia H."/>
        </authorList>
    </citation>
    <scope>NUCLEOTIDE SEQUENCE [LARGE SCALE GENOMIC DNA]</scope>
    <source>
        <strain evidence="3 4">C4</strain>
    </source>
</reference>
<feature type="domain" description="Ferrous iron transporter FeoA-like" evidence="2">
    <location>
        <begin position="1"/>
        <end position="76"/>
    </location>
</feature>